<dbReference type="PROSITE" id="PS50179">
    <property type="entry name" value="VHS"/>
    <property type="match status" value="1"/>
</dbReference>
<name>A0A433DJJ4_9FUNG</name>
<dbReference type="FunFam" id="1.25.40.90:FF:000008">
    <property type="entry name" value="VHS domain protein"/>
    <property type="match status" value="1"/>
</dbReference>
<evidence type="ECO:0000256" key="4">
    <source>
        <dbReference type="ARBA" id="ARBA00023034"/>
    </source>
</evidence>
<gene>
    <name evidence="9" type="ORF">BC936DRAFT_136654</name>
</gene>
<dbReference type="OrthoDB" id="2018246at2759"/>
<dbReference type="PANTHER" id="PTHR47180">
    <property type="entry name" value="ADP-RIBOSYLATION FACTOR-BINDING PROTEIN GGA1-RELATED"/>
    <property type="match status" value="1"/>
</dbReference>
<dbReference type="PANTHER" id="PTHR47180:SF1">
    <property type="entry name" value="ADP-RIBOSYLATION FACTOR-BINDING PROTEIN GGA1-RELATED"/>
    <property type="match status" value="1"/>
</dbReference>
<evidence type="ECO:0008006" key="11">
    <source>
        <dbReference type="Google" id="ProtNLM"/>
    </source>
</evidence>
<keyword evidence="3" id="KW-0653">Protein transport</keyword>
<dbReference type="GO" id="GO:0006896">
    <property type="term" value="P:Golgi to vacuole transport"/>
    <property type="evidence" value="ECO:0007669"/>
    <property type="project" value="UniProtKB-ARBA"/>
</dbReference>
<keyword evidence="4" id="KW-0333">Golgi apparatus</keyword>
<comment type="caution">
    <text evidence="9">The sequence shown here is derived from an EMBL/GenBank/DDBJ whole genome shotgun (WGS) entry which is preliminary data.</text>
</comment>
<dbReference type="Pfam" id="PF00790">
    <property type="entry name" value="VHS"/>
    <property type="match status" value="1"/>
</dbReference>
<dbReference type="GO" id="GO:0043130">
    <property type="term" value="F:ubiquitin binding"/>
    <property type="evidence" value="ECO:0007669"/>
    <property type="project" value="InterPro"/>
</dbReference>
<dbReference type="InterPro" id="IPR002014">
    <property type="entry name" value="VHS_dom"/>
</dbReference>
<evidence type="ECO:0000259" key="7">
    <source>
        <dbReference type="PROSITE" id="PS50179"/>
    </source>
</evidence>
<accession>A0A433DJJ4</accession>
<dbReference type="Gene3D" id="1.20.58.160">
    <property type="match status" value="1"/>
</dbReference>
<dbReference type="Gene3D" id="1.25.40.90">
    <property type="match status" value="1"/>
</dbReference>
<dbReference type="InterPro" id="IPR004152">
    <property type="entry name" value="GAT_dom"/>
</dbReference>
<keyword evidence="2" id="KW-0813">Transport</keyword>
<dbReference type="SUPFAM" id="SSF89009">
    <property type="entry name" value="GAT-like domain"/>
    <property type="match status" value="1"/>
</dbReference>
<dbReference type="GO" id="GO:0005829">
    <property type="term" value="C:cytosol"/>
    <property type="evidence" value="ECO:0007669"/>
    <property type="project" value="GOC"/>
</dbReference>
<dbReference type="AlphaFoldDB" id="A0A433DJJ4"/>
<dbReference type="CDD" id="cd16998">
    <property type="entry name" value="VHS_GGA_fungi"/>
    <property type="match status" value="1"/>
</dbReference>
<dbReference type="EMBL" id="RBNI01001019">
    <property type="protein sequence ID" value="RUP51009.1"/>
    <property type="molecule type" value="Genomic_DNA"/>
</dbReference>
<evidence type="ECO:0000259" key="8">
    <source>
        <dbReference type="PROSITE" id="PS50909"/>
    </source>
</evidence>
<evidence type="ECO:0000313" key="9">
    <source>
        <dbReference type="EMBL" id="RUP51009.1"/>
    </source>
</evidence>
<dbReference type="Gene3D" id="1.20.5.170">
    <property type="match status" value="1"/>
</dbReference>
<proteinExistence type="predicted"/>
<dbReference type="GO" id="GO:0035091">
    <property type="term" value="F:phosphatidylinositol binding"/>
    <property type="evidence" value="ECO:0007669"/>
    <property type="project" value="InterPro"/>
</dbReference>
<dbReference type="GO" id="GO:0043328">
    <property type="term" value="P:protein transport to vacuole involved in ubiquitin-dependent protein catabolic process via the multivesicular body sorting pathway"/>
    <property type="evidence" value="ECO:0007669"/>
    <property type="project" value="TreeGrafter"/>
</dbReference>
<evidence type="ECO:0000256" key="5">
    <source>
        <dbReference type="ARBA" id="ARBA00053552"/>
    </source>
</evidence>
<reference evidence="9 10" key="1">
    <citation type="journal article" date="2018" name="New Phytol.">
        <title>Phylogenomics of Endogonaceae and evolution of mycorrhizas within Mucoromycota.</title>
        <authorList>
            <person name="Chang Y."/>
            <person name="Desiro A."/>
            <person name="Na H."/>
            <person name="Sandor L."/>
            <person name="Lipzen A."/>
            <person name="Clum A."/>
            <person name="Barry K."/>
            <person name="Grigoriev I.V."/>
            <person name="Martin F.M."/>
            <person name="Stajich J.E."/>
            <person name="Smith M.E."/>
            <person name="Bonito G."/>
            <person name="Spatafora J.W."/>
        </authorList>
    </citation>
    <scope>NUCLEOTIDE SEQUENCE [LARGE SCALE GENOMIC DNA]</scope>
    <source>
        <strain evidence="9 10">GMNB39</strain>
    </source>
</reference>
<dbReference type="Pfam" id="PF03127">
    <property type="entry name" value="GAT"/>
    <property type="match status" value="1"/>
</dbReference>
<sequence length="472" mass="53245">MYVMMSHTPPSPSSQTLHPGLHNLSTFINTNHNVLVYAATGLYRGRLQPHTVRVRPFPQPRDMRNDKQEIWERVYSYPIDSFLMLALPREAAVHIVRLVNSRNMNVALQALTLLDNCVKNCGYPFHLQIATKEFLNELVRKFPERPNPIPDPVTQRILYLIKEWKMTVVESSRHKEDLVHIKDMYRLLRFKGYRFPELRGDLSAALQPSDNLKSPEELEEEDRVAQSAKLQELIRRGRPQDLVEANELMKIMAGYDQHRRPNYKQQANEELDKIRQKAILLNDMLQSVRPGENIDRNETILELRESCRSAQPKIQKFVTEEEDPDNIEQLLALNDMINGVMQKYEDVRRGILDTRYDVQSPSSGGVRQPAAAAPPRPQQQQQQQQQTSLIDFDGDFSASAKKASAGAAASAASGEAGSLIDDLLGLSFDDHPGGFGIGGSIALPSGVSPVISGELIHGSTASVGRGWRWVEE</sequence>
<evidence type="ECO:0000256" key="1">
    <source>
        <dbReference type="ARBA" id="ARBA00004601"/>
    </source>
</evidence>
<dbReference type="InterPro" id="IPR008942">
    <property type="entry name" value="ENTH_VHS"/>
</dbReference>
<dbReference type="InterPro" id="IPR038425">
    <property type="entry name" value="GAT_sf"/>
</dbReference>
<dbReference type="SMART" id="SM00288">
    <property type="entry name" value="VHS"/>
    <property type="match status" value="1"/>
</dbReference>
<comment type="subcellular location">
    <subcellularLocation>
        <location evidence="1">Golgi apparatus</location>
        <location evidence="1">trans-Golgi network</location>
    </subcellularLocation>
</comment>
<dbReference type="Proteomes" id="UP000268093">
    <property type="component" value="Unassembled WGS sequence"/>
</dbReference>
<dbReference type="CDD" id="cd14235">
    <property type="entry name" value="GAT_GGA_fungi"/>
    <property type="match status" value="1"/>
</dbReference>
<dbReference type="GO" id="GO:0006895">
    <property type="term" value="P:Golgi to endosome transport"/>
    <property type="evidence" value="ECO:0007669"/>
    <property type="project" value="TreeGrafter"/>
</dbReference>
<dbReference type="GO" id="GO:0005802">
    <property type="term" value="C:trans-Golgi network"/>
    <property type="evidence" value="ECO:0007669"/>
    <property type="project" value="TreeGrafter"/>
</dbReference>
<organism evidence="9 10">
    <name type="scientific">Jimgerdemannia flammicorona</name>
    <dbReference type="NCBI Taxonomy" id="994334"/>
    <lineage>
        <taxon>Eukaryota</taxon>
        <taxon>Fungi</taxon>
        <taxon>Fungi incertae sedis</taxon>
        <taxon>Mucoromycota</taxon>
        <taxon>Mucoromycotina</taxon>
        <taxon>Endogonomycetes</taxon>
        <taxon>Endogonales</taxon>
        <taxon>Endogonaceae</taxon>
        <taxon>Jimgerdemannia</taxon>
    </lineage>
</organism>
<evidence type="ECO:0000256" key="6">
    <source>
        <dbReference type="SAM" id="MobiDB-lite"/>
    </source>
</evidence>
<dbReference type="SUPFAM" id="SSF48464">
    <property type="entry name" value="ENTH/VHS domain"/>
    <property type="match status" value="1"/>
</dbReference>
<evidence type="ECO:0000313" key="10">
    <source>
        <dbReference type="Proteomes" id="UP000268093"/>
    </source>
</evidence>
<keyword evidence="10" id="KW-1185">Reference proteome</keyword>
<evidence type="ECO:0000256" key="3">
    <source>
        <dbReference type="ARBA" id="ARBA00022927"/>
    </source>
</evidence>
<dbReference type="PROSITE" id="PS50909">
    <property type="entry name" value="GAT"/>
    <property type="match status" value="1"/>
</dbReference>
<dbReference type="InterPro" id="IPR052653">
    <property type="entry name" value="ARF-binding"/>
</dbReference>
<comment type="function">
    <text evidence="5">May play a role in the regulation of membrane traffic through the trans-Golgi network.</text>
</comment>
<evidence type="ECO:0000256" key="2">
    <source>
        <dbReference type="ARBA" id="ARBA00022448"/>
    </source>
</evidence>
<feature type="domain" description="GAT" evidence="8">
    <location>
        <begin position="223"/>
        <end position="349"/>
    </location>
</feature>
<dbReference type="FunFam" id="1.20.5.170:FF:000024">
    <property type="entry name" value="VHS domain-containing protein"/>
    <property type="match status" value="1"/>
</dbReference>
<feature type="domain" description="VHS" evidence="7">
    <location>
        <begin position="88"/>
        <end position="196"/>
    </location>
</feature>
<protein>
    <recommendedName>
        <fullName evidence="11">VHS domain-containing protein</fullName>
    </recommendedName>
</protein>
<feature type="region of interest" description="Disordered" evidence="6">
    <location>
        <begin position="356"/>
        <end position="388"/>
    </location>
</feature>